<evidence type="ECO:0008006" key="3">
    <source>
        <dbReference type="Google" id="ProtNLM"/>
    </source>
</evidence>
<name>A0ABT5XXE7_9FLAO</name>
<sequence>MNKLTFLLLFFGLIGCKQNSKPAKIKEPVQQEISENKAVYPDALMKVFDAHGGIKQWKKQRTLSFVLPKPKLAETHTIELWSRMDKIETEQFTMGFDGNETWLLDTDETYKGDVRFYHNLMFYFYAMPFVFADDGIMYSEADDLEYEGKNYPGIKVAFESGVGASSKDEYYIHFDPESHKMAWLGYTVTYRSGETSDNVRWINYKDWQEVNGLLLPKSITWHNYEGRKILEPASTMTFEDVIISENPQPEEFYAKPENGEYVAIKTN</sequence>
<reference evidence="1 2" key="1">
    <citation type="submission" date="2023-03" db="EMBL/GenBank/DDBJ databases">
        <title>Muricauda XX sp. nov. and Muricauda XXX sp. nov., two novel species isolated from Okinawa Trough.</title>
        <authorList>
            <person name="Cao W."/>
            <person name="Deng X."/>
        </authorList>
    </citation>
    <scope>NUCLEOTIDE SEQUENCE [LARGE SCALE GENOMIC DNA]</scope>
    <source>
        <strain evidence="1 2">334s03</strain>
    </source>
</reference>
<dbReference type="InterPro" id="IPR045444">
    <property type="entry name" value="DUF6503"/>
</dbReference>
<comment type="caution">
    <text evidence="1">The sequence shown here is derived from an EMBL/GenBank/DDBJ whole genome shotgun (WGS) entry which is preliminary data.</text>
</comment>
<dbReference type="EMBL" id="JARFVB010000003">
    <property type="protein sequence ID" value="MDF0715810.1"/>
    <property type="molecule type" value="Genomic_DNA"/>
</dbReference>
<protein>
    <recommendedName>
        <fullName evidence="3">Threonine synthase</fullName>
    </recommendedName>
</protein>
<dbReference type="RefSeq" id="WP_275615061.1">
    <property type="nucleotide sequence ID" value="NZ_JARFVB010000003.1"/>
</dbReference>
<evidence type="ECO:0000313" key="2">
    <source>
        <dbReference type="Proteomes" id="UP001221366"/>
    </source>
</evidence>
<proteinExistence type="predicted"/>
<accession>A0ABT5XXE7</accession>
<gene>
    <name evidence="1" type="ORF">PY092_06600</name>
</gene>
<dbReference type="PROSITE" id="PS51257">
    <property type="entry name" value="PROKAR_LIPOPROTEIN"/>
    <property type="match status" value="1"/>
</dbReference>
<organism evidence="1 2">
    <name type="scientific">Flagellimonas yonaguniensis</name>
    <dbReference type="NCBI Taxonomy" id="3031325"/>
    <lineage>
        <taxon>Bacteria</taxon>
        <taxon>Pseudomonadati</taxon>
        <taxon>Bacteroidota</taxon>
        <taxon>Flavobacteriia</taxon>
        <taxon>Flavobacteriales</taxon>
        <taxon>Flavobacteriaceae</taxon>
        <taxon>Flagellimonas</taxon>
    </lineage>
</organism>
<evidence type="ECO:0000313" key="1">
    <source>
        <dbReference type="EMBL" id="MDF0715810.1"/>
    </source>
</evidence>
<dbReference type="Proteomes" id="UP001221366">
    <property type="component" value="Unassembled WGS sequence"/>
</dbReference>
<dbReference type="Pfam" id="PF20113">
    <property type="entry name" value="DUF6503"/>
    <property type="match status" value="1"/>
</dbReference>
<keyword evidence="2" id="KW-1185">Reference proteome</keyword>